<name>A0ABS1HC98_9BACL</name>
<feature type="transmembrane region" description="Helical" evidence="1">
    <location>
        <begin position="383"/>
        <end position="408"/>
    </location>
</feature>
<dbReference type="EMBL" id="JAEOAH010000048">
    <property type="protein sequence ID" value="MBK3497079.1"/>
    <property type="molecule type" value="Genomic_DNA"/>
</dbReference>
<dbReference type="InterPro" id="IPR001466">
    <property type="entry name" value="Beta-lactam-related"/>
</dbReference>
<protein>
    <submittedName>
        <fullName evidence="3">Beta-lactamase family protein</fullName>
    </submittedName>
</protein>
<gene>
    <name evidence="3" type="ORF">JFL43_20030</name>
</gene>
<dbReference type="PANTHER" id="PTHR46825:SF9">
    <property type="entry name" value="BETA-LACTAMASE-RELATED DOMAIN-CONTAINING PROTEIN"/>
    <property type="match status" value="1"/>
</dbReference>
<feature type="transmembrane region" description="Helical" evidence="1">
    <location>
        <begin position="420"/>
        <end position="442"/>
    </location>
</feature>
<dbReference type="InterPro" id="IPR012338">
    <property type="entry name" value="Beta-lactam/transpept-like"/>
</dbReference>
<sequence length="497" mass="56440">MRNLKLSKSGKLILIILLFFITSLNEKALAGENNKNLDISKIDEYINNELERQNVPGASIAIVKDDKVQYIKGYGISSPNGKEMTPQTPVVLGSVSKSFTALAIMQLVDQGMIQLDNPVQQYIPWFRLADEEASKEITIRHLLNHTSGISEYDGQHAISEGDQSLKKLVESLKGLRLEKKVGESYQYSNLNYGILGLVIEEVTKTPYAEYISRNIFKPLQMENSYAVPKEDKNNTIATGYQTMFGFKMPTEQLNHEANVPFGYLISSAKDMANYMIAILNKGQFKGERVLSKQSINEMHQPSSLIENDTYYAMGWEVDNDVITHNGWTENTYSRVLLDEEYGITLLINSFDYFNSNRYDQMLMNLYNFVKHNEPLKSSEENPYMIYIIYDLIIVVAIAFISFSVYKIFKQQKRKVTPVKLLVNVVSLIVLNFLLPFLILYYVTKVVPLSAATLFIPGIGHALFIIPLFLIIIGVINVGKLVRNRVKVDESSKKKEGN</sequence>
<dbReference type="RefSeq" id="WP_200750383.1">
    <property type="nucleotide sequence ID" value="NZ_JAEOAH010000048.1"/>
</dbReference>
<proteinExistence type="predicted"/>
<keyword evidence="1" id="KW-1133">Transmembrane helix</keyword>
<feature type="domain" description="Beta-lactamase-related" evidence="2">
    <location>
        <begin position="43"/>
        <end position="363"/>
    </location>
</feature>
<reference evidence="3 4" key="1">
    <citation type="submission" date="2020-12" db="EMBL/GenBank/DDBJ databases">
        <title>YIM B01967 draft genome.</title>
        <authorList>
            <person name="Yan X."/>
        </authorList>
    </citation>
    <scope>NUCLEOTIDE SEQUENCE [LARGE SCALE GENOMIC DNA]</scope>
    <source>
        <strain evidence="3 4">YIM B01967</strain>
    </source>
</reference>
<accession>A0ABS1HC98</accession>
<evidence type="ECO:0000256" key="1">
    <source>
        <dbReference type="SAM" id="Phobius"/>
    </source>
</evidence>
<evidence type="ECO:0000313" key="4">
    <source>
        <dbReference type="Proteomes" id="UP000618943"/>
    </source>
</evidence>
<comment type="caution">
    <text evidence="3">The sequence shown here is derived from an EMBL/GenBank/DDBJ whole genome shotgun (WGS) entry which is preliminary data.</text>
</comment>
<dbReference type="SUPFAM" id="SSF56601">
    <property type="entry name" value="beta-lactamase/transpeptidase-like"/>
    <property type="match status" value="1"/>
</dbReference>
<keyword evidence="1" id="KW-0812">Transmembrane</keyword>
<dbReference type="Proteomes" id="UP000618943">
    <property type="component" value="Unassembled WGS sequence"/>
</dbReference>
<feature type="transmembrane region" description="Helical" evidence="1">
    <location>
        <begin position="454"/>
        <end position="477"/>
    </location>
</feature>
<dbReference type="Gene3D" id="3.40.710.10">
    <property type="entry name" value="DD-peptidase/beta-lactamase superfamily"/>
    <property type="match status" value="1"/>
</dbReference>
<dbReference type="InterPro" id="IPR050491">
    <property type="entry name" value="AmpC-like"/>
</dbReference>
<evidence type="ECO:0000313" key="3">
    <source>
        <dbReference type="EMBL" id="MBK3497079.1"/>
    </source>
</evidence>
<keyword evidence="1" id="KW-0472">Membrane</keyword>
<dbReference type="Pfam" id="PF00144">
    <property type="entry name" value="Beta-lactamase"/>
    <property type="match status" value="1"/>
</dbReference>
<organism evidence="3 4">
    <name type="scientific">Viridibacillus soli</name>
    <dbReference type="NCBI Taxonomy" id="2798301"/>
    <lineage>
        <taxon>Bacteria</taxon>
        <taxon>Bacillati</taxon>
        <taxon>Bacillota</taxon>
        <taxon>Bacilli</taxon>
        <taxon>Bacillales</taxon>
        <taxon>Caryophanaceae</taxon>
        <taxon>Viridibacillus</taxon>
    </lineage>
</organism>
<keyword evidence="4" id="KW-1185">Reference proteome</keyword>
<evidence type="ECO:0000259" key="2">
    <source>
        <dbReference type="Pfam" id="PF00144"/>
    </source>
</evidence>
<dbReference type="PANTHER" id="PTHR46825">
    <property type="entry name" value="D-ALANYL-D-ALANINE-CARBOXYPEPTIDASE/ENDOPEPTIDASE AMPH"/>
    <property type="match status" value="1"/>
</dbReference>